<evidence type="ECO:0000313" key="5">
    <source>
        <dbReference type="Proteomes" id="UP000001402"/>
    </source>
</evidence>
<dbReference type="OrthoDB" id="8441668at2"/>
<gene>
    <name evidence="4" type="ordered locus">Rpdx1_0377</name>
</gene>
<keyword evidence="3" id="KW-0472">Membrane</keyword>
<dbReference type="eggNOG" id="COG4223">
    <property type="taxonomic scope" value="Bacteria"/>
</dbReference>
<dbReference type="AlphaFoldDB" id="E6VIY8"/>
<accession>E6VIY8</accession>
<evidence type="ECO:0008006" key="6">
    <source>
        <dbReference type="Google" id="ProtNLM"/>
    </source>
</evidence>
<dbReference type="STRING" id="652103.Rpdx1_0377"/>
<sequence>MVENRPEHEQAAEPAGHSKPAGEETSAAAPGTEADAPAETTPDAEPARGPEQAFDIAADQREQAEQAAGLPEPEFATTTATADASATSQSSTPPRSSIASLMLPPVLTIAIATGLVVGAAQLGLLPQFLSSTSVSAPQTDPAALDALNARIAKLEAAPAAGGATATTPGDSAALEALAIRITNLEAQPKPAAVASTAADPADAGRIDALEKTVASLRDDLTALRGQADQLAATVKDLKTLPANGAGSDDTKPGTAAGPDNAAALEQTTAALAAIDRRLGALETAAKAEAEKPAPKPAPAEDSALRRAVAATLLDLAVTQGQPFQPLLKAATPLAPDAAALKPLDRFAATGVPSAHALGHELVDLLPKLLPDKTSANANFLDRFQANAERLVKIQRSDAVEGIDRTAIVGRLTAAGKQGDIAAALKELKALAPGDRAPVQSWIDKAEARDQALAASHQFATAALGALQKPSP</sequence>
<name>E6VIY8_RHOPX</name>
<feature type="transmembrane region" description="Helical" evidence="3">
    <location>
        <begin position="101"/>
        <end position="125"/>
    </location>
</feature>
<dbReference type="EMBL" id="CP002418">
    <property type="protein sequence ID" value="ADU42018.1"/>
    <property type="molecule type" value="Genomic_DNA"/>
</dbReference>
<feature type="region of interest" description="Disordered" evidence="2">
    <location>
        <begin position="240"/>
        <end position="259"/>
    </location>
</feature>
<evidence type="ECO:0000313" key="4">
    <source>
        <dbReference type="EMBL" id="ADU42018.1"/>
    </source>
</evidence>
<keyword evidence="1" id="KW-0175">Coiled coil</keyword>
<keyword evidence="3" id="KW-1133">Transmembrane helix</keyword>
<dbReference type="HOGENOM" id="CLU_042789_0_0_5"/>
<feature type="compositionally biased region" description="Low complexity" evidence="2">
    <location>
        <begin position="27"/>
        <end position="44"/>
    </location>
</feature>
<feature type="coiled-coil region" evidence="1">
    <location>
        <begin position="206"/>
        <end position="233"/>
    </location>
</feature>
<dbReference type="Proteomes" id="UP000001402">
    <property type="component" value="Chromosome"/>
</dbReference>
<protein>
    <recommendedName>
        <fullName evidence="6">Mitochondrial inner membrane protein</fullName>
    </recommendedName>
</protein>
<feature type="region of interest" description="Disordered" evidence="2">
    <location>
        <begin position="1"/>
        <end position="96"/>
    </location>
</feature>
<keyword evidence="3" id="KW-0812">Transmembrane</keyword>
<dbReference type="BioCyc" id="RPAL652103:RPDX1_RS01890-MONOMER"/>
<evidence type="ECO:0000256" key="2">
    <source>
        <dbReference type="SAM" id="MobiDB-lite"/>
    </source>
</evidence>
<reference evidence="4" key="1">
    <citation type="submission" date="2010-12" db="EMBL/GenBank/DDBJ databases">
        <title>Complete sequence of Rhodopseudomonas palustris DX-1.</title>
        <authorList>
            <consortium name="US DOE Joint Genome Institute"/>
            <person name="Lucas S."/>
            <person name="Copeland A."/>
            <person name="Lapidus A."/>
            <person name="Cheng J.-F."/>
            <person name="Goodwin L."/>
            <person name="Pitluck S."/>
            <person name="Misra M."/>
            <person name="Chertkov O."/>
            <person name="Detter J.C."/>
            <person name="Han C."/>
            <person name="Tapia R."/>
            <person name="Land M."/>
            <person name="Hauser L."/>
            <person name="Kyrpides N."/>
            <person name="Ivanova N."/>
            <person name="Ovchinnikova G."/>
            <person name="Logan B."/>
            <person name="Oda Y."/>
            <person name="Harwood C."/>
            <person name="Woyke T."/>
        </authorList>
    </citation>
    <scope>NUCLEOTIDE SEQUENCE [LARGE SCALE GENOMIC DNA]</scope>
    <source>
        <strain evidence="4">DX-1</strain>
    </source>
</reference>
<feature type="compositionally biased region" description="Basic and acidic residues" evidence="2">
    <location>
        <begin position="1"/>
        <end position="11"/>
    </location>
</feature>
<dbReference type="KEGG" id="rpx:Rpdx1_0377"/>
<proteinExistence type="predicted"/>
<evidence type="ECO:0000256" key="1">
    <source>
        <dbReference type="SAM" id="Coils"/>
    </source>
</evidence>
<feature type="compositionally biased region" description="Low complexity" evidence="2">
    <location>
        <begin position="76"/>
        <end position="96"/>
    </location>
</feature>
<organism evidence="4 5">
    <name type="scientific">Rhodopseudomonas palustris (strain DX-1)</name>
    <dbReference type="NCBI Taxonomy" id="652103"/>
    <lineage>
        <taxon>Bacteria</taxon>
        <taxon>Pseudomonadati</taxon>
        <taxon>Pseudomonadota</taxon>
        <taxon>Alphaproteobacteria</taxon>
        <taxon>Hyphomicrobiales</taxon>
        <taxon>Nitrobacteraceae</taxon>
        <taxon>Rhodopseudomonas</taxon>
    </lineage>
</organism>
<evidence type="ECO:0000256" key="3">
    <source>
        <dbReference type="SAM" id="Phobius"/>
    </source>
</evidence>